<proteinExistence type="predicted"/>
<dbReference type="InterPro" id="IPR036388">
    <property type="entry name" value="WH-like_DNA-bd_sf"/>
</dbReference>
<evidence type="ECO:0000259" key="4">
    <source>
        <dbReference type="PROSITE" id="PS50995"/>
    </source>
</evidence>
<keyword evidence="6" id="KW-1185">Reference proteome</keyword>
<dbReference type="PROSITE" id="PS01117">
    <property type="entry name" value="HTH_MARR_1"/>
    <property type="match status" value="1"/>
</dbReference>
<keyword evidence="2" id="KW-0238">DNA-binding</keyword>
<dbReference type="EMBL" id="JBHMAG010000014">
    <property type="protein sequence ID" value="MFB9754165.1"/>
    <property type="molecule type" value="Genomic_DNA"/>
</dbReference>
<gene>
    <name evidence="5" type="ORF">ACFFNY_21565</name>
</gene>
<dbReference type="Proteomes" id="UP001589619">
    <property type="component" value="Unassembled WGS sequence"/>
</dbReference>
<dbReference type="PANTHER" id="PTHR42756:SF1">
    <property type="entry name" value="TRANSCRIPTIONAL REPRESSOR OF EMRAB OPERON"/>
    <property type="match status" value="1"/>
</dbReference>
<dbReference type="SMART" id="SM00347">
    <property type="entry name" value="HTH_MARR"/>
    <property type="match status" value="1"/>
</dbReference>
<protein>
    <submittedName>
        <fullName evidence="5">MarR family winged helix-turn-helix transcriptional regulator</fullName>
    </submittedName>
</protein>
<feature type="domain" description="HTH marR-type" evidence="4">
    <location>
        <begin position="1"/>
        <end position="121"/>
    </location>
</feature>
<keyword evidence="1" id="KW-0805">Transcription regulation</keyword>
<dbReference type="Pfam" id="PF01047">
    <property type="entry name" value="MarR"/>
    <property type="match status" value="1"/>
</dbReference>
<reference evidence="5 6" key="1">
    <citation type="submission" date="2024-09" db="EMBL/GenBank/DDBJ databases">
        <authorList>
            <person name="Sun Q."/>
            <person name="Mori K."/>
        </authorList>
    </citation>
    <scope>NUCLEOTIDE SEQUENCE [LARGE SCALE GENOMIC DNA]</scope>
    <source>
        <strain evidence="5 6">JCM 12520</strain>
    </source>
</reference>
<evidence type="ECO:0000313" key="6">
    <source>
        <dbReference type="Proteomes" id="UP001589619"/>
    </source>
</evidence>
<evidence type="ECO:0000256" key="3">
    <source>
        <dbReference type="ARBA" id="ARBA00023163"/>
    </source>
</evidence>
<dbReference type="PRINTS" id="PR00598">
    <property type="entry name" value="HTHMARR"/>
</dbReference>
<dbReference type="InterPro" id="IPR036390">
    <property type="entry name" value="WH_DNA-bd_sf"/>
</dbReference>
<dbReference type="PANTHER" id="PTHR42756">
    <property type="entry name" value="TRANSCRIPTIONAL REGULATOR, MARR"/>
    <property type="match status" value="1"/>
</dbReference>
<sequence>MTGFVIAYAKILDNDLTAPQTYILQTLASVEQRNCTELAEALDVTLPAVTNLANKLARKGYIERTVSKTDRRSVQLRITEKGREMDRRLAEKYKQLTADLWNDFTEPELDLLLASFRKMLRNFQINR</sequence>
<dbReference type="InterPro" id="IPR000835">
    <property type="entry name" value="HTH_MarR-typ"/>
</dbReference>
<accession>A0ABV5W0V7</accession>
<evidence type="ECO:0000256" key="2">
    <source>
        <dbReference type="ARBA" id="ARBA00023125"/>
    </source>
</evidence>
<evidence type="ECO:0000256" key="1">
    <source>
        <dbReference type="ARBA" id="ARBA00023015"/>
    </source>
</evidence>
<dbReference type="Gene3D" id="1.10.10.10">
    <property type="entry name" value="Winged helix-like DNA-binding domain superfamily/Winged helix DNA-binding domain"/>
    <property type="match status" value="1"/>
</dbReference>
<name>A0ABV5W0V7_9BACL</name>
<dbReference type="SUPFAM" id="SSF46785">
    <property type="entry name" value="Winged helix' DNA-binding domain"/>
    <property type="match status" value="1"/>
</dbReference>
<dbReference type="InterPro" id="IPR023187">
    <property type="entry name" value="Tscrpt_reg_MarR-type_CS"/>
</dbReference>
<keyword evidence="3" id="KW-0804">Transcription</keyword>
<comment type="caution">
    <text evidence="5">The sequence shown here is derived from an EMBL/GenBank/DDBJ whole genome shotgun (WGS) entry which is preliminary data.</text>
</comment>
<dbReference type="PROSITE" id="PS50995">
    <property type="entry name" value="HTH_MARR_2"/>
    <property type="match status" value="1"/>
</dbReference>
<evidence type="ECO:0000313" key="5">
    <source>
        <dbReference type="EMBL" id="MFB9754165.1"/>
    </source>
</evidence>
<organism evidence="5 6">
    <name type="scientific">Paenibacillus hodogayensis</name>
    <dbReference type="NCBI Taxonomy" id="279208"/>
    <lineage>
        <taxon>Bacteria</taxon>
        <taxon>Bacillati</taxon>
        <taxon>Bacillota</taxon>
        <taxon>Bacilli</taxon>
        <taxon>Bacillales</taxon>
        <taxon>Paenibacillaceae</taxon>
        <taxon>Paenibacillus</taxon>
    </lineage>
</organism>
<dbReference type="RefSeq" id="WP_344914224.1">
    <property type="nucleotide sequence ID" value="NZ_BAAAYO010000013.1"/>
</dbReference>